<dbReference type="Proteomes" id="UP000053263">
    <property type="component" value="Unassembled WGS sequence"/>
</dbReference>
<feature type="compositionally biased region" description="Basic and acidic residues" evidence="1">
    <location>
        <begin position="30"/>
        <end position="40"/>
    </location>
</feature>
<name>A0A0C9SVS2_PLICR</name>
<sequence>MERLAAAWDERPAETERERSASFANSRAPESQRTRDPFNPERVRKILDNVSISADITAAQRREVQETLAEFADVFALDLAEVLPVDFVTHKLNVDPDAKLPRTRASQPGLTAAQKSWYYDKLDEMEKAGIVARVQSDFVKCVS</sequence>
<feature type="region of interest" description="Disordered" evidence="1">
    <location>
        <begin position="1"/>
        <end position="40"/>
    </location>
</feature>
<dbReference type="EMBL" id="KN832580">
    <property type="protein sequence ID" value="KII83195.1"/>
    <property type="molecule type" value="Genomic_DNA"/>
</dbReference>
<dbReference type="AlphaFoldDB" id="A0A0C9SVS2"/>
<feature type="compositionally biased region" description="Basic and acidic residues" evidence="1">
    <location>
        <begin position="1"/>
        <end position="20"/>
    </location>
</feature>
<protein>
    <submittedName>
        <fullName evidence="2">Uncharacterized protein</fullName>
    </submittedName>
</protein>
<reference evidence="2 3" key="1">
    <citation type="submission" date="2014-06" db="EMBL/GenBank/DDBJ databases">
        <title>Evolutionary Origins and Diversification of the Mycorrhizal Mutualists.</title>
        <authorList>
            <consortium name="DOE Joint Genome Institute"/>
            <consortium name="Mycorrhizal Genomics Consortium"/>
            <person name="Kohler A."/>
            <person name="Kuo A."/>
            <person name="Nagy L.G."/>
            <person name="Floudas D."/>
            <person name="Copeland A."/>
            <person name="Barry K.W."/>
            <person name="Cichocki N."/>
            <person name="Veneault-Fourrey C."/>
            <person name="LaButti K."/>
            <person name="Lindquist E.A."/>
            <person name="Lipzen A."/>
            <person name="Lundell T."/>
            <person name="Morin E."/>
            <person name="Murat C."/>
            <person name="Riley R."/>
            <person name="Ohm R."/>
            <person name="Sun H."/>
            <person name="Tunlid A."/>
            <person name="Henrissat B."/>
            <person name="Grigoriev I.V."/>
            <person name="Hibbett D.S."/>
            <person name="Martin F."/>
        </authorList>
    </citation>
    <scope>NUCLEOTIDE SEQUENCE [LARGE SCALE GENOMIC DNA]</scope>
    <source>
        <strain evidence="2 3">FD-325 SS-3</strain>
    </source>
</reference>
<keyword evidence="3" id="KW-1185">Reference proteome</keyword>
<evidence type="ECO:0000313" key="3">
    <source>
        <dbReference type="Proteomes" id="UP000053263"/>
    </source>
</evidence>
<evidence type="ECO:0000256" key="1">
    <source>
        <dbReference type="SAM" id="MobiDB-lite"/>
    </source>
</evidence>
<dbReference type="HOGENOM" id="CLU_119163_1_0_1"/>
<organism evidence="2 3">
    <name type="scientific">Plicaturopsis crispa FD-325 SS-3</name>
    <dbReference type="NCBI Taxonomy" id="944288"/>
    <lineage>
        <taxon>Eukaryota</taxon>
        <taxon>Fungi</taxon>
        <taxon>Dikarya</taxon>
        <taxon>Basidiomycota</taxon>
        <taxon>Agaricomycotina</taxon>
        <taxon>Agaricomycetes</taxon>
        <taxon>Agaricomycetidae</taxon>
        <taxon>Amylocorticiales</taxon>
        <taxon>Amylocorticiaceae</taxon>
        <taxon>Plicatura</taxon>
        <taxon>Plicaturopsis crispa</taxon>
    </lineage>
</organism>
<gene>
    <name evidence="2" type="ORF">PLICRDRAFT_119699</name>
</gene>
<feature type="non-terminal residue" evidence="2">
    <location>
        <position position="143"/>
    </location>
</feature>
<evidence type="ECO:0000313" key="2">
    <source>
        <dbReference type="EMBL" id="KII83195.1"/>
    </source>
</evidence>
<dbReference type="OrthoDB" id="3363652at2759"/>
<proteinExistence type="predicted"/>
<accession>A0A0C9SVS2</accession>